<dbReference type="SUPFAM" id="SSF53098">
    <property type="entry name" value="Ribonuclease H-like"/>
    <property type="match status" value="1"/>
</dbReference>
<dbReference type="EMBL" id="QJKJ01003497">
    <property type="protein sequence ID" value="RDX98169.1"/>
    <property type="molecule type" value="Genomic_DNA"/>
</dbReference>
<proteinExistence type="predicted"/>
<feature type="non-terminal residue" evidence="1">
    <location>
        <position position="1"/>
    </location>
</feature>
<dbReference type="OrthoDB" id="101614at2759"/>
<dbReference type="InterPro" id="IPR012337">
    <property type="entry name" value="RNaseH-like_sf"/>
</dbReference>
<dbReference type="Proteomes" id="UP000257109">
    <property type="component" value="Unassembled WGS sequence"/>
</dbReference>
<accession>A0A371H5U9</accession>
<evidence type="ECO:0008006" key="3">
    <source>
        <dbReference type="Google" id="ProtNLM"/>
    </source>
</evidence>
<keyword evidence="2" id="KW-1185">Reference proteome</keyword>
<evidence type="ECO:0000313" key="1">
    <source>
        <dbReference type="EMBL" id="RDX98169.1"/>
    </source>
</evidence>
<organism evidence="1 2">
    <name type="scientific">Mucuna pruriens</name>
    <name type="common">Velvet bean</name>
    <name type="synonym">Dolichos pruriens</name>
    <dbReference type="NCBI Taxonomy" id="157652"/>
    <lineage>
        <taxon>Eukaryota</taxon>
        <taxon>Viridiplantae</taxon>
        <taxon>Streptophyta</taxon>
        <taxon>Embryophyta</taxon>
        <taxon>Tracheophyta</taxon>
        <taxon>Spermatophyta</taxon>
        <taxon>Magnoliopsida</taxon>
        <taxon>eudicotyledons</taxon>
        <taxon>Gunneridae</taxon>
        <taxon>Pentapetalae</taxon>
        <taxon>rosids</taxon>
        <taxon>fabids</taxon>
        <taxon>Fabales</taxon>
        <taxon>Fabaceae</taxon>
        <taxon>Papilionoideae</taxon>
        <taxon>50 kb inversion clade</taxon>
        <taxon>NPAAA clade</taxon>
        <taxon>indigoferoid/millettioid clade</taxon>
        <taxon>Phaseoleae</taxon>
        <taxon>Mucuna</taxon>
    </lineage>
</organism>
<name>A0A371H5U9_MUCPR</name>
<dbReference type="Gene3D" id="3.30.420.10">
    <property type="entry name" value="Ribonuclease H-like superfamily/Ribonuclease H"/>
    <property type="match status" value="2"/>
</dbReference>
<reference evidence="1" key="1">
    <citation type="submission" date="2018-05" db="EMBL/GenBank/DDBJ databases">
        <title>Draft genome of Mucuna pruriens seed.</title>
        <authorList>
            <person name="Nnadi N.E."/>
            <person name="Vos R."/>
            <person name="Hasami M.H."/>
            <person name="Devisetty U.K."/>
            <person name="Aguiy J.C."/>
        </authorList>
    </citation>
    <scope>NUCLEOTIDE SEQUENCE [LARGE SCALE GENOMIC DNA]</scope>
    <source>
        <strain evidence="1">JCA_2017</strain>
    </source>
</reference>
<comment type="caution">
    <text evidence="1">The sequence shown here is derived from an EMBL/GenBank/DDBJ whole genome shotgun (WGS) entry which is preliminary data.</text>
</comment>
<sequence length="285" mass="33124">MASTQKRGHHKSVIHEKIDWLTIEEQGVCCVETKRTWMDSFLEYLKEDRLPNDVTQAKKLIKEASKYTLVGERLYKRGFSFPLLKCLDEEESELLLADIDCIEYVKKFDNCQRFAKIGKAPPEQLHSVISPWLFHKWGVDILGPFPTTPGQINYLIVAVDYFTKWVEAEPIATTRQKELSVFTRGKHPQSNGQAEVANKVILRGLRRRLEEAKGRWVEELPQVLWSYHTTPHSTTNETPFRLTFETEVMIPIEIGEPSRVPPYSNQVRKKKSYGQTAIYYKRPVK</sequence>
<dbReference type="AlphaFoldDB" id="A0A371H5U9"/>
<dbReference type="PANTHER" id="PTHR48475">
    <property type="entry name" value="RIBONUCLEASE H"/>
    <property type="match status" value="1"/>
</dbReference>
<dbReference type="PANTHER" id="PTHR48475:SF2">
    <property type="entry name" value="RIBONUCLEASE H"/>
    <property type="match status" value="1"/>
</dbReference>
<dbReference type="InterPro" id="IPR036397">
    <property type="entry name" value="RNaseH_sf"/>
</dbReference>
<evidence type="ECO:0000313" key="2">
    <source>
        <dbReference type="Proteomes" id="UP000257109"/>
    </source>
</evidence>
<protein>
    <recommendedName>
        <fullName evidence="3">Tf2-9</fullName>
    </recommendedName>
</protein>
<dbReference type="GO" id="GO:0003676">
    <property type="term" value="F:nucleic acid binding"/>
    <property type="evidence" value="ECO:0007669"/>
    <property type="project" value="InterPro"/>
</dbReference>
<gene>
    <name evidence="1" type="ORF">CR513_18938</name>
</gene>